<dbReference type="EC" id="2.7.1.156" evidence="2"/>
<dbReference type="SUPFAM" id="SSF56112">
    <property type="entry name" value="Protein kinase-like (PK-like)"/>
    <property type="match status" value="1"/>
</dbReference>
<dbReference type="EMBL" id="JMPR01000038">
    <property type="protein sequence ID" value="KFD18406.1"/>
    <property type="molecule type" value="Genomic_DNA"/>
</dbReference>
<sequence>MATPSIDPSLETLLRQYHPAGLSAGCFLSLPGLSGQSVKITLPDVTLVARQQPRQPLPFVDRRREYRVLKKLAAGHLVLPPLAVDRHWLVQPWQAGEGLSPQTFSEQYGGITAQLIRLHRQPLTGYRLCFTTLLEQYWLLCREHHVHWLRHWRRLRQRREPAPLRLAPVHMDLHAGNVVQGSDGYHFIDWEYSADGDIAVDLAIISMNDPQHASRWITCYARHSGIAPEHLTRQIRRWQPWLSLLSACWYQLRAEQTGHPQFRQLARQSWQTLSF</sequence>
<dbReference type="eggNOG" id="COG0510">
    <property type="taxonomic scope" value="Bacteria"/>
</dbReference>
<dbReference type="RefSeq" id="WP_029989321.1">
    <property type="nucleotide sequence ID" value="NZ_ATMJ01000001.1"/>
</dbReference>
<reference evidence="2 3" key="1">
    <citation type="submission" date="2014-05" db="EMBL/GenBank/DDBJ databases">
        <title>ATOL: Assembling a taxonomically balanced genome-scale reconstruction of the evolutionary history of the Enterobacteriaceae.</title>
        <authorList>
            <person name="Plunkett G.III."/>
            <person name="Neeno-Eckwall E.C."/>
            <person name="Glasner J.D."/>
            <person name="Perna N.T."/>
        </authorList>
    </citation>
    <scope>NUCLEOTIDE SEQUENCE [LARGE SCALE GENOMIC DNA]</scope>
    <source>
        <strain evidence="2 3">ATCC 33301</strain>
    </source>
</reference>
<dbReference type="Proteomes" id="UP000028602">
    <property type="component" value="Unassembled WGS sequence"/>
</dbReference>
<dbReference type="EC" id="2.7.1.89" evidence="2"/>
<dbReference type="GO" id="GO:0019165">
    <property type="term" value="F:thiamine kinase activity"/>
    <property type="evidence" value="ECO:0007669"/>
    <property type="project" value="UniProtKB-EC"/>
</dbReference>
<dbReference type="NCBIfam" id="NF007620">
    <property type="entry name" value="PRK10271.1"/>
    <property type="match status" value="1"/>
</dbReference>
<keyword evidence="2" id="KW-0808">Transferase</keyword>
<dbReference type="InterPro" id="IPR002575">
    <property type="entry name" value="Aminoglycoside_PTrfase"/>
</dbReference>
<protein>
    <submittedName>
        <fullName evidence="2">Thiamine/adenosylcobinamide kinase</fullName>
        <ecNumber evidence="2">2.7.-.-</ecNumber>
        <ecNumber evidence="2">2.7.1.156</ecNumber>
        <ecNumber evidence="2">2.7.1.89</ecNumber>
    </submittedName>
</protein>
<keyword evidence="2" id="KW-0418">Kinase</keyword>
<dbReference type="AlphaFoldDB" id="A0A085JD60"/>
<dbReference type="EC" id="2.7.-.-" evidence="2"/>
<dbReference type="InterPro" id="IPR011009">
    <property type="entry name" value="Kinase-like_dom_sf"/>
</dbReference>
<keyword evidence="3" id="KW-1185">Reference proteome</keyword>
<evidence type="ECO:0000259" key="1">
    <source>
        <dbReference type="Pfam" id="PF01636"/>
    </source>
</evidence>
<name>A0A085JD60_9GAMM</name>
<organism evidence="2 3">
    <name type="scientific">Tatumella ptyseos ATCC 33301</name>
    <dbReference type="NCBI Taxonomy" id="1005995"/>
    <lineage>
        <taxon>Bacteria</taxon>
        <taxon>Pseudomonadati</taxon>
        <taxon>Pseudomonadota</taxon>
        <taxon>Gammaproteobacteria</taxon>
        <taxon>Enterobacterales</taxon>
        <taxon>Erwiniaceae</taxon>
        <taxon>Tatumella</taxon>
    </lineage>
</organism>
<dbReference type="Pfam" id="PF01636">
    <property type="entry name" value="APH"/>
    <property type="match status" value="1"/>
</dbReference>
<comment type="caution">
    <text evidence="2">The sequence shown here is derived from an EMBL/GenBank/DDBJ whole genome shotgun (WGS) entry which is preliminary data.</text>
</comment>
<evidence type="ECO:0000313" key="2">
    <source>
        <dbReference type="EMBL" id="KFD18406.1"/>
    </source>
</evidence>
<dbReference type="GO" id="GO:0043752">
    <property type="term" value="F:adenosylcobinamide kinase activity"/>
    <property type="evidence" value="ECO:0007669"/>
    <property type="project" value="UniProtKB-EC"/>
</dbReference>
<evidence type="ECO:0000313" key="3">
    <source>
        <dbReference type="Proteomes" id="UP000028602"/>
    </source>
</evidence>
<proteinExistence type="predicted"/>
<accession>A0A085JD60</accession>
<gene>
    <name evidence="2" type="primary">thiK</name>
    <name evidence="2" type="ORF">GTPT_2596</name>
</gene>
<feature type="domain" description="Aminoglycoside phosphotransferase" evidence="1">
    <location>
        <begin position="32"/>
        <end position="221"/>
    </location>
</feature>
<dbReference type="Gene3D" id="3.90.1200.10">
    <property type="match status" value="1"/>
</dbReference>